<reference evidence="3" key="1">
    <citation type="journal article" date="2010" name="Science">
        <title>The genome of the Western clawed frog Xenopus tropicalis.</title>
        <authorList>
            <person name="Hellsten U."/>
            <person name="Harland R.M."/>
            <person name="Gilchrist M.J."/>
            <person name="Hendrix D."/>
            <person name="Jurka J."/>
            <person name="Kapitonov V."/>
            <person name="Ovcharenko I."/>
            <person name="Putnam N.H."/>
            <person name="Shu S."/>
            <person name="Taher L."/>
            <person name="Blitz I.L."/>
            <person name="Blumberg B."/>
            <person name="Dichmann D.S."/>
            <person name="Dubchak I."/>
            <person name="Amaya E."/>
            <person name="Detter J.C."/>
            <person name="Fletcher R."/>
            <person name="Gerhard D.S."/>
            <person name="Goodstein D."/>
            <person name="Graves T."/>
            <person name="Grigoriev I.V."/>
            <person name="Grimwood J."/>
            <person name="Kawashima T."/>
            <person name="Lindquist E."/>
            <person name="Lucas S.M."/>
            <person name="Mead P.E."/>
            <person name="Mitros T."/>
            <person name="Ogino H."/>
            <person name="Ohta Y."/>
            <person name="Poliakov A.V."/>
            <person name="Pollet N."/>
            <person name="Robert J."/>
            <person name="Salamov A."/>
            <person name="Sater A.K."/>
            <person name="Schmutz J."/>
            <person name="Terry A."/>
            <person name="Vize P.D."/>
            <person name="Warren W.C."/>
            <person name="Wells D."/>
            <person name="Wills A."/>
            <person name="Wilson R.K."/>
            <person name="Zimmerman L.B."/>
            <person name="Zorn A.M."/>
            <person name="Grainger R."/>
            <person name="Grammer T."/>
            <person name="Khokha M.K."/>
            <person name="Richardson P.M."/>
            <person name="Rokhsar D.S."/>
        </authorList>
    </citation>
    <scope>NUCLEOTIDE SEQUENCE [LARGE SCALE GENOMIC DNA]</scope>
    <source>
        <strain evidence="3">Nigerian</strain>
    </source>
</reference>
<dbReference type="RefSeq" id="XP_031750566.1">
    <property type="nucleotide sequence ID" value="XM_031894706.1"/>
</dbReference>
<dbReference type="Proteomes" id="UP000008143">
    <property type="component" value="Chromosome 10"/>
</dbReference>
<dbReference type="AGR" id="Xenbase:XB-GENE-978572"/>
<dbReference type="RefSeq" id="XP_012808387.1">
    <property type="nucleotide sequence ID" value="XM_012952933.3"/>
</dbReference>
<name>A0A6I8PTB6_XENTR</name>
<dbReference type="KEGG" id="xtr:100379736"/>
<dbReference type="OrthoDB" id="9937618at2759"/>
<evidence type="ECO:0000313" key="4">
    <source>
        <dbReference type="Proteomes" id="UP000008143"/>
    </source>
</evidence>
<dbReference type="PANTHER" id="PTHR14581">
    <property type="match status" value="1"/>
</dbReference>
<dbReference type="Ensembl" id="ENSXETT00000063195">
    <property type="protein sequence ID" value="ENSXETP00000063575"/>
    <property type="gene ID" value="ENSXETG00000032726"/>
</dbReference>
<feature type="region of interest" description="Disordered" evidence="2">
    <location>
        <begin position="62"/>
        <end position="96"/>
    </location>
</feature>
<reference evidence="5 6" key="3">
    <citation type="submission" date="2025-04" db="UniProtKB">
        <authorList>
            <consortium name="RefSeq"/>
        </authorList>
    </citation>
    <scope>IDENTIFICATION</scope>
    <source>
        <strain evidence="5 6">Nigerian</strain>
        <tissue evidence="5 6">Liver and blood</tissue>
    </source>
</reference>
<gene>
    <name evidence="3 5 6 7" type="primary">prr15l</name>
</gene>
<dbReference type="CTD" id="79170"/>
<evidence type="ECO:0000313" key="5">
    <source>
        <dbReference type="RefSeq" id="XP_012808387.1"/>
    </source>
</evidence>
<evidence type="ECO:0000313" key="3">
    <source>
        <dbReference type="Ensembl" id="ENSXETP00000063575"/>
    </source>
</evidence>
<dbReference type="Xenbase" id="XB-GENE-978572">
    <property type="gene designation" value="prr15l"/>
</dbReference>
<dbReference type="Bgee" id="ENSXETG00000032726">
    <property type="expression patterns" value="Expressed in neurula embryo and 3 other cell types or tissues"/>
</dbReference>
<dbReference type="GeneTree" id="ENSGT00940000154534"/>
<protein>
    <submittedName>
        <fullName evidence="3">Proline rich 15-like</fullName>
    </submittedName>
    <submittedName>
        <fullName evidence="5 6">Proline-rich protein 15-like protein</fullName>
    </submittedName>
</protein>
<evidence type="ECO:0000256" key="1">
    <source>
        <dbReference type="ARBA" id="ARBA00010096"/>
    </source>
</evidence>
<proteinExistence type="inferred from homology"/>
<dbReference type="Pfam" id="PF15321">
    <property type="entry name" value="ATAD4"/>
    <property type="match status" value="1"/>
</dbReference>
<evidence type="ECO:0000313" key="7">
    <source>
        <dbReference type="Xenbase" id="XB-GENE-978572"/>
    </source>
</evidence>
<dbReference type="InterPro" id="IPR028237">
    <property type="entry name" value="PRR15"/>
</dbReference>
<comment type="similarity">
    <text evidence="1">Belongs to the PRR15 family.</text>
</comment>
<dbReference type="PANTHER" id="PTHR14581:SF5">
    <property type="entry name" value="PROLINE-RICH PROTEIN 15-LIKE PROTEIN"/>
    <property type="match status" value="1"/>
</dbReference>
<evidence type="ECO:0000313" key="6">
    <source>
        <dbReference type="RefSeq" id="XP_031750566.1"/>
    </source>
</evidence>
<dbReference type="OMA" id="STGWWKL"/>
<organism evidence="3">
    <name type="scientific">Xenopus tropicalis</name>
    <name type="common">Western clawed frog</name>
    <name type="synonym">Silurana tropicalis</name>
    <dbReference type="NCBI Taxonomy" id="8364"/>
    <lineage>
        <taxon>Eukaryota</taxon>
        <taxon>Metazoa</taxon>
        <taxon>Chordata</taxon>
        <taxon>Craniata</taxon>
        <taxon>Vertebrata</taxon>
        <taxon>Euteleostomi</taxon>
        <taxon>Amphibia</taxon>
        <taxon>Batrachia</taxon>
        <taxon>Anura</taxon>
        <taxon>Pipoidea</taxon>
        <taxon>Pipidae</taxon>
        <taxon>Xenopodinae</taxon>
        <taxon>Xenopus</taxon>
        <taxon>Silurana</taxon>
    </lineage>
</organism>
<sequence length="96" mass="10941">MAEASHSWWKLTFLRKKKSTPKVVYESVTEHIGDEKAPEENQGENNYTARLERIVDKNTKGKHVKVSNSGRFKERKKVRPALNETPGLCPEPPPGQ</sequence>
<evidence type="ECO:0000256" key="2">
    <source>
        <dbReference type="SAM" id="MobiDB-lite"/>
    </source>
</evidence>
<reference evidence="3" key="2">
    <citation type="submission" date="2020-05" db="UniProtKB">
        <authorList>
            <consortium name="Ensembl"/>
        </authorList>
    </citation>
    <scope>IDENTIFICATION</scope>
</reference>
<dbReference type="GeneID" id="100379736"/>
<keyword evidence="4" id="KW-1185">Reference proteome</keyword>
<accession>A0A6I8PTB6</accession>
<dbReference type="AlphaFoldDB" id="A0A6I8PTB6"/>